<evidence type="ECO:0000256" key="3">
    <source>
        <dbReference type="ARBA" id="ARBA00009993"/>
    </source>
</evidence>
<comment type="function">
    <text evidence="6 7">Involved in ubiquitination and subsequent proteasomal degradation of target proteins. Together with CUL1, RBX1 and a F-box protein, it forms a SCF E3 ubiquitin ligase complex. The functional specificity of this complex depends on the type of F-box protein. In the SCF complex, it serves as an adapter that links the F-box protein to CUL1.</text>
</comment>
<accession>A0ABC8W1T6</accession>
<evidence type="ECO:0000259" key="9">
    <source>
        <dbReference type="Pfam" id="PF03931"/>
    </source>
</evidence>
<dbReference type="SUPFAM" id="SSF81382">
    <property type="entry name" value="Skp1 dimerisation domain-like"/>
    <property type="match status" value="1"/>
</dbReference>
<dbReference type="Gene3D" id="3.30.710.10">
    <property type="entry name" value="Potassium Channel Kv1.1, Chain A"/>
    <property type="match status" value="1"/>
</dbReference>
<gene>
    <name evidence="10" type="ORF">URODEC1_LOCUS9013</name>
</gene>
<dbReference type="EMBL" id="OZ075121">
    <property type="protein sequence ID" value="CAL4900957.1"/>
    <property type="molecule type" value="Genomic_DNA"/>
</dbReference>
<dbReference type="Proteomes" id="UP001497457">
    <property type="component" value="Chromosome 11b"/>
</dbReference>
<dbReference type="GO" id="GO:0009867">
    <property type="term" value="P:jasmonic acid mediated signaling pathway"/>
    <property type="evidence" value="ECO:0007669"/>
    <property type="project" value="UniProtKB-ARBA"/>
</dbReference>
<dbReference type="PANTHER" id="PTHR11165">
    <property type="entry name" value="SKP1"/>
    <property type="match status" value="1"/>
</dbReference>
<reference evidence="10 11" key="2">
    <citation type="submission" date="2024-10" db="EMBL/GenBank/DDBJ databases">
        <authorList>
            <person name="Ryan C."/>
        </authorList>
    </citation>
    <scope>NUCLEOTIDE SEQUENCE [LARGE SCALE GENOMIC DNA]</scope>
</reference>
<evidence type="ECO:0000256" key="2">
    <source>
        <dbReference type="ARBA" id="ARBA00004906"/>
    </source>
</evidence>
<dbReference type="SMART" id="SM00512">
    <property type="entry name" value="Skp1"/>
    <property type="match status" value="1"/>
</dbReference>
<protein>
    <recommendedName>
        <fullName evidence="7">SKP1-like protein</fullName>
    </recommendedName>
</protein>
<dbReference type="Pfam" id="PF03931">
    <property type="entry name" value="Skp1_POZ"/>
    <property type="match status" value="1"/>
</dbReference>
<dbReference type="InterPro" id="IPR016897">
    <property type="entry name" value="SKP1"/>
</dbReference>
<dbReference type="InterPro" id="IPR001232">
    <property type="entry name" value="SKP1-like"/>
</dbReference>
<evidence type="ECO:0000256" key="5">
    <source>
        <dbReference type="ARBA" id="ARBA00023242"/>
    </source>
</evidence>
<dbReference type="InterPro" id="IPR011333">
    <property type="entry name" value="SKP1/BTB/POZ_sf"/>
</dbReference>
<dbReference type="PIRSF" id="PIRSF028729">
    <property type="entry name" value="E3_ubiquit_lig_SCF_Skp"/>
    <property type="match status" value="1"/>
</dbReference>
<keyword evidence="4 7" id="KW-0833">Ubl conjugation pathway</keyword>
<evidence type="ECO:0000259" key="8">
    <source>
        <dbReference type="Pfam" id="PF01466"/>
    </source>
</evidence>
<dbReference type="InterPro" id="IPR036296">
    <property type="entry name" value="SKP1-like_dim_sf"/>
</dbReference>
<feature type="domain" description="SKP1 component dimerisation" evidence="8">
    <location>
        <begin position="141"/>
        <end position="188"/>
    </location>
</feature>
<dbReference type="SUPFAM" id="SSF54695">
    <property type="entry name" value="POZ domain"/>
    <property type="match status" value="1"/>
</dbReference>
<dbReference type="GO" id="GO:0005634">
    <property type="term" value="C:nucleus"/>
    <property type="evidence" value="ECO:0007669"/>
    <property type="project" value="UniProtKB-SubCell"/>
</dbReference>
<evidence type="ECO:0000256" key="4">
    <source>
        <dbReference type="ARBA" id="ARBA00022786"/>
    </source>
</evidence>
<dbReference type="InterPro" id="IPR016073">
    <property type="entry name" value="Skp1_comp_POZ"/>
</dbReference>
<keyword evidence="5" id="KW-0539">Nucleus</keyword>
<evidence type="ECO:0000256" key="1">
    <source>
        <dbReference type="ARBA" id="ARBA00004123"/>
    </source>
</evidence>
<evidence type="ECO:0000313" key="10">
    <source>
        <dbReference type="EMBL" id="CAL4900957.1"/>
    </source>
</evidence>
<comment type="subcellular location">
    <subcellularLocation>
        <location evidence="1">Nucleus</location>
    </subcellularLocation>
</comment>
<keyword evidence="11" id="KW-1185">Reference proteome</keyword>
<evidence type="ECO:0000313" key="11">
    <source>
        <dbReference type="Proteomes" id="UP001497457"/>
    </source>
</evidence>
<dbReference type="Pfam" id="PF01466">
    <property type="entry name" value="Skp1"/>
    <property type="match status" value="1"/>
</dbReference>
<comment type="subunit">
    <text evidence="7">Part of a SCF (SKP1-cullin-F-box) protein ligase complex.</text>
</comment>
<evidence type="ECO:0000256" key="7">
    <source>
        <dbReference type="PIRNR" id="PIRNR028729"/>
    </source>
</evidence>
<dbReference type="GO" id="GO:0016567">
    <property type="term" value="P:protein ubiquitination"/>
    <property type="evidence" value="ECO:0007669"/>
    <property type="project" value="UniProtKB-UniRule"/>
</dbReference>
<organism evidence="10 11">
    <name type="scientific">Urochloa decumbens</name>
    <dbReference type="NCBI Taxonomy" id="240449"/>
    <lineage>
        <taxon>Eukaryota</taxon>
        <taxon>Viridiplantae</taxon>
        <taxon>Streptophyta</taxon>
        <taxon>Embryophyta</taxon>
        <taxon>Tracheophyta</taxon>
        <taxon>Spermatophyta</taxon>
        <taxon>Magnoliopsida</taxon>
        <taxon>Liliopsida</taxon>
        <taxon>Poales</taxon>
        <taxon>Poaceae</taxon>
        <taxon>PACMAD clade</taxon>
        <taxon>Panicoideae</taxon>
        <taxon>Panicodae</taxon>
        <taxon>Paniceae</taxon>
        <taxon>Melinidinae</taxon>
        <taxon>Urochloa</taxon>
    </lineage>
</organism>
<comment type="pathway">
    <text evidence="2 7">Protein modification; protein ubiquitination.</text>
</comment>
<dbReference type="InterPro" id="IPR016072">
    <property type="entry name" value="Skp1_comp_dimer"/>
</dbReference>
<dbReference type="FunFam" id="3.30.710.10:FF:000170">
    <property type="entry name" value="SKP1-like protein 5"/>
    <property type="match status" value="1"/>
</dbReference>
<evidence type="ECO:0000256" key="6">
    <source>
        <dbReference type="ARBA" id="ARBA00054396"/>
    </source>
</evidence>
<sequence length="190" mass="19940">MASAGSGDEKPTGAAAAAAMITLISSDSERFEVPEAAATLSQTIRHMIEDGCTDGGIPLPNVTGKILAKVLEYCNKHAPASAEAEAASSSSPDAAAAGSSSSAAAAVSSKEALESFDKAFVDVDQATLYDLILAANYLDVKGLLDIVCQKVADMIKGKPVEEIRRAFSIQNDFTPEEEEEIRKENPWAFE</sequence>
<comment type="similarity">
    <text evidence="3 7">Belongs to the SKP1 family.</text>
</comment>
<dbReference type="CDD" id="cd18322">
    <property type="entry name" value="BTB_POZ_SKP1"/>
    <property type="match status" value="1"/>
</dbReference>
<reference evidence="11" key="1">
    <citation type="submission" date="2024-06" db="EMBL/GenBank/DDBJ databases">
        <authorList>
            <person name="Ryan C."/>
        </authorList>
    </citation>
    <scope>NUCLEOTIDE SEQUENCE [LARGE SCALE GENOMIC DNA]</scope>
</reference>
<dbReference type="AlphaFoldDB" id="A0ABC8W1T6"/>
<name>A0ABC8W1T6_9POAL</name>
<proteinExistence type="inferred from homology"/>
<feature type="domain" description="SKP1 component POZ" evidence="9">
    <location>
        <begin position="20"/>
        <end position="77"/>
    </location>
</feature>